<feature type="chain" id="PRO_5020308372" evidence="1">
    <location>
        <begin position="21"/>
        <end position="148"/>
    </location>
</feature>
<evidence type="ECO:0000256" key="1">
    <source>
        <dbReference type="SAM" id="SignalP"/>
    </source>
</evidence>
<dbReference type="AlphaFoldDB" id="A0A4R5DXY0"/>
<keyword evidence="1" id="KW-0732">Signal</keyword>
<organism evidence="3 4">
    <name type="scientific">Dyadobacter psychrotolerans</name>
    <dbReference type="NCBI Taxonomy" id="2541721"/>
    <lineage>
        <taxon>Bacteria</taxon>
        <taxon>Pseudomonadati</taxon>
        <taxon>Bacteroidota</taxon>
        <taxon>Cytophagia</taxon>
        <taxon>Cytophagales</taxon>
        <taxon>Spirosomataceae</taxon>
        <taxon>Dyadobacter</taxon>
    </lineage>
</organism>
<dbReference type="Proteomes" id="UP000294850">
    <property type="component" value="Unassembled WGS sequence"/>
</dbReference>
<evidence type="ECO:0000313" key="3">
    <source>
        <dbReference type="EMBL" id="TDE17554.1"/>
    </source>
</evidence>
<gene>
    <name evidence="3" type="ORF">E0F88_06595</name>
</gene>
<dbReference type="OrthoDB" id="1143459at2"/>
<dbReference type="Pfam" id="PF09832">
    <property type="entry name" value="DUF2059"/>
    <property type="match status" value="1"/>
</dbReference>
<dbReference type="EMBL" id="SMFL01000002">
    <property type="protein sequence ID" value="TDE17554.1"/>
    <property type="molecule type" value="Genomic_DNA"/>
</dbReference>
<name>A0A4R5DXY0_9BACT</name>
<dbReference type="InterPro" id="IPR018637">
    <property type="entry name" value="DUF2059"/>
</dbReference>
<evidence type="ECO:0000313" key="4">
    <source>
        <dbReference type="Proteomes" id="UP000294850"/>
    </source>
</evidence>
<reference evidence="3 4" key="1">
    <citation type="submission" date="2019-03" db="EMBL/GenBank/DDBJ databases">
        <title>Dyadobacter AR-3-6 sp. nov., isolated from arctic soil.</title>
        <authorList>
            <person name="Chaudhary D.K."/>
        </authorList>
    </citation>
    <scope>NUCLEOTIDE SEQUENCE [LARGE SCALE GENOMIC DNA]</scope>
    <source>
        <strain evidence="3 4">AR-3-6</strain>
    </source>
</reference>
<sequence length="148" mass="16959">MKKITSILTLFILSTAFTFGQSSPAYTEKLKTMFEVSGSAVSYKAAIKQMFLMFKKQKPSVPEDVWTEFEAEFLKTSLDDLVVMLEPVYAKHLTIEDLNQLITFYETPTGRKFAKKTPMIMTESMQVGQQWGTKIGKEFQEKLKVKGY</sequence>
<comment type="caution">
    <text evidence="3">The sequence shown here is derived from an EMBL/GenBank/DDBJ whole genome shotgun (WGS) entry which is preliminary data.</text>
</comment>
<dbReference type="RefSeq" id="WP_131957420.1">
    <property type="nucleotide sequence ID" value="NZ_SMFL01000002.1"/>
</dbReference>
<protein>
    <submittedName>
        <fullName evidence="3">DUF2059 domain-containing protein</fullName>
    </submittedName>
</protein>
<proteinExistence type="predicted"/>
<keyword evidence="4" id="KW-1185">Reference proteome</keyword>
<evidence type="ECO:0000259" key="2">
    <source>
        <dbReference type="Pfam" id="PF09832"/>
    </source>
</evidence>
<feature type="signal peptide" evidence="1">
    <location>
        <begin position="1"/>
        <end position="20"/>
    </location>
</feature>
<feature type="domain" description="DUF2059" evidence="2">
    <location>
        <begin position="79"/>
        <end position="136"/>
    </location>
</feature>
<accession>A0A4R5DXY0</accession>